<feature type="domain" description="AAA+ ATPase" evidence="4">
    <location>
        <begin position="210"/>
        <end position="380"/>
    </location>
</feature>
<dbReference type="RefSeq" id="WP_064214361.1">
    <property type="nucleotide sequence ID" value="NZ_JABJUS010000009.1"/>
</dbReference>
<protein>
    <submittedName>
        <fullName evidence="6">ATP-binding protein</fullName>
    </submittedName>
    <submittedName>
        <fullName evidence="5">MG(2+) CHELATASE FAMILY protein / ComM-related protein</fullName>
    </submittedName>
</protein>
<dbReference type="InterPro" id="IPR045006">
    <property type="entry name" value="CHLI-like"/>
</dbReference>
<dbReference type="OrthoDB" id="9813147at2"/>
<dbReference type="GO" id="GO:0005524">
    <property type="term" value="F:ATP binding"/>
    <property type="evidence" value="ECO:0007669"/>
    <property type="project" value="UniProtKB-KW"/>
</dbReference>
<comment type="caution">
    <text evidence="5">The sequence shown here is derived from an EMBL/GenBank/DDBJ whole genome shotgun (WGS) entry which is preliminary data.</text>
</comment>
<proteinExistence type="inferred from homology"/>
<dbReference type="PRINTS" id="PR01657">
    <property type="entry name" value="MCMFAMILY"/>
</dbReference>
<dbReference type="PANTHER" id="PTHR32039:SF7">
    <property type="entry name" value="COMPETENCE PROTEIN COMM"/>
    <property type="match status" value="1"/>
</dbReference>
<dbReference type="InterPro" id="IPR003593">
    <property type="entry name" value="AAA+_ATPase"/>
</dbReference>
<evidence type="ECO:0000256" key="1">
    <source>
        <dbReference type="ARBA" id="ARBA00006354"/>
    </source>
</evidence>
<comment type="similarity">
    <text evidence="1">Belongs to the Mg-chelatase subunits D/I family. ComM subfamily.</text>
</comment>
<name>A0A178T9Z4_9BACL</name>
<evidence type="ECO:0000313" key="6">
    <source>
        <dbReference type="EMBL" id="RWU15269.1"/>
    </source>
</evidence>
<evidence type="ECO:0000256" key="3">
    <source>
        <dbReference type="ARBA" id="ARBA00022840"/>
    </source>
</evidence>
<organism evidence="5 7">
    <name type="scientific">Anoxybacillus flavithermus</name>
    <dbReference type="NCBI Taxonomy" id="33934"/>
    <lineage>
        <taxon>Bacteria</taxon>
        <taxon>Bacillati</taxon>
        <taxon>Bacillota</taxon>
        <taxon>Bacilli</taxon>
        <taxon>Bacillales</taxon>
        <taxon>Anoxybacillaceae</taxon>
        <taxon>Anoxybacillus</taxon>
    </lineage>
</organism>
<dbReference type="Pfam" id="PF01078">
    <property type="entry name" value="Mg_chelatase"/>
    <property type="match status" value="1"/>
</dbReference>
<reference evidence="6 8" key="2">
    <citation type="submission" date="2019-01" db="EMBL/GenBank/DDBJ databases">
        <title>Anoxybacillus flavithermus in powdered infant formula.</title>
        <authorList>
            <person name="Rhee M.S."/>
            <person name="Choi I.-G."/>
            <person name="Cho T.J."/>
            <person name="Park B."/>
        </authorList>
    </citation>
    <scope>NUCLEOTIDE SEQUENCE [LARGE SCALE GENOMIC DNA]</scope>
    <source>
        <strain evidence="6 8">FHS-PPAM212</strain>
    </source>
</reference>
<dbReference type="InterPro" id="IPR014721">
    <property type="entry name" value="Ribsml_uS5_D2-typ_fold_subgr"/>
</dbReference>
<dbReference type="EMBL" id="SBBW01000006">
    <property type="protein sequence ID" value="RWU15269.1"/>
    <property type="molecule type" value="Genomic_DNA"/>
</dbReference>
<dbReference type="EMBL" id="LUCQ01000111">
    <property type="protein sequence ID" value="OAO78200.1"/>
    <property type="molecule type" value="Genomic_DNA"/>
</dbReference>
<dbReference type="InterPro" id="IPR000523">
    <property type="entry name" value="Mg_chelatse_chII-like_cat_dom"/>
</dbReference>
<evidence type="ECO:0000313" key="8">
    <source>
        <dbReference type="Proteomes" id="UP000286434"/>
    </source>
</evidence>
<dbReference type="Proteomes" id="UP000078336">
    <property type="component" value="Unassembled WGS sequence"/>
</dbReference>
<dbReference type="GO" id="GO:0003677">
    <property type="term" value="F:DNA binding"/>
    <property type="evidence" value="ECO:0007669"/>
    <property type="project" value="InterPro"/>
</dbReference>
<dbReference type="InterPro" id="IPR020568">
    <property type="entry name" value="Ribosomal_Su5_D2-typ_SF"/>
</dbReference>
<dbReference type="AlphaFoldDB" id="A0A178T9Z4"/>
<dbReference type="Pfam" id="PF13335">
    <property type="entry name" value="Mg_chelatase_C"/>
    <property type="match status" value="1"/>
</dbReference>
<keyword evidence="3 6" id="KW-0067">ATP-binding</keyword>
<dbReference type="InterPro" id="IPR025158">
    <property type="entry name" value="Mg_chelat-rel_C"/>
</dbReference>
<dbReference type="SMART" id="SM00382">
    <property type="entry name" value="AAA"/>
    <property type="match status" value="1"/>
</dbReference>
<dbReference type="InterPro" id="IPR001208">
    <property type="entry name" value="MCM_dom"/>
</dbReference>
<dbReference type="InterPro" id="IPR027417">
    <property type="entry name" value="P-loop_NTPase"/>
</dbReference>
<gene>
    <name evidence="6" type="ORF">EA138_02860</name>
    <name evidence="5" type="ORF">TAF16_1949</name>
</gene>
<sequence>MKVCSIGLRGMEGYRVQVEVKELPGMPSVVIVGLPDTSVKEAKERVIAALHAFGCDVMNQKLVIHLSPPERKKQSPMFDLAMAIGILKVKGKLEQPIPSHIAFLGSLSLDGTIQSVDGMLPAILAAKKLGFQQVYAPYDPTFPFQYLQHIDCVFVQTLDQVMQCLQGQPVLFSMNHLPSAVDPPQKTHRDFEHIIGHDYAKYALEVSAAGEHNVLMIGPPGCGKSLLAETFPTILPRLSDEAQLEVLSLYQLAGETKNDSSPPFRHPHHSASSIALIGGGTQPKPGEVSLAHRGVLFLDEMAEFTKKTLDMLRQPLETGKVTISRVSSTVTYPAHFILIGAMNPCPCGYFGSKKRYCICSPKQIHAYRQRVSGPIYDRIDILLSLEAVDLTQKSKQVDCSETIRRRVEAARFRQFERYGEEITNGRVPMDVLLAKSPLTKGQQQLLQHWAAMNDWSNRVQTKIVRLARTIADLAEAENITDEALWKAMAFRRIKEGRQERNMKEGC</sequence>
<reference evidence="5 7" key="1">
    <citation type="submission" date="2016-03" db="EMBL/GenBank/DDBJ databases">
        <title>Spore heat resistance.</title>
        <authorList>
            <person name="Boekhorst J."/>
            <person name="Berendsen E.M."/>
            <person name="Wells-Bennik M.H."/>
            <person name="Kuipers O.P."/>
        </authorList>
    </citation>
    <scope>NUCLEOTIDE SEQUENCE [LARGE SCALE GENOMIC DNA]</scope>
    <source>
        <strain evidence="5 7">AF16</strain>
    </source>
</reference>
<keyword evidence="2" id="KW-0547">Nucleotide-binding</keyword>
<dbReference type="InterPro" id="IPR004482">
    <property type="entry name" value="Mg_chelat-rel"/>
</dbReference>
<dbReference type="NCBIfam" id="TIGR00368">
    <property type="entry name" value="YifB family Mg chelatase-like AAA ATPase"/>
    <property type="match status" value="1"/>
</dbReference>
<dbReference type="Pfam" id="PF13541">
    <property type="entry name" value="ChlI"/>
    <property type="match status" value="1"/>
</dbReference>
<dbReference type="Gene3D" id="3.40.50.300">
    <property type="entry name" value="P-loop containing nucleotide triphosphate hydrolases"/>
    <property type="match status" value="1"/>
</dbReference>
<keyword evidence="7" id="KW-1185">Reference proteome</keyword>
<evidence type="ECO:0000313" key="5">
    <source>
        <dbReference type="EMBL" id="OAO78200.1"/>
    </source>
</evidence>
<dbReference type="SUPFAM" id="SSF54211">
    <property type="entry name" value="Ribosomal protein S5 domain 2-like"/>
    <property type="match status" value="1"/>
</dbReference>
<dbReference type="SUPFAM" id="SSF52540">
    <property type="entry name" value="P-loop containing nucleoside triphosphate hydrolases"/>
    <property type="match status" value="1"/>
</dbReference>
<accession>A0A178T9Z4</accession>
<dbReference type="Gene3D" id="3.30.230.10">
    <property type="match status" value="1"/>
</dbReference>
<dbReference type="PANTHER" id="PTHR32039">
    <property type="entry name" value="MAGNESIUM-CHELATASE SUBUNIT CHLI"/>
    <property type="match status" value="1"/>
</dbReference>
<dbReference type="PATRIC" id="fig|33934.7.peg.1918"/>
<evidence type="ECO:0000313" key="7">
    <source>
        <dbReference type="Proteomes" id="UP000078336"/>
    </source>
</evidence>
<dbReference type="Proteomes" id="UP000286434">
    <property type="component" value="Unassembled WGS sequence"/>
</dbReference>
<evidence type="ECO:0000259" key="4">
    <source>
        <dbReference type="SMART" id="SM00382"/>
    </source>
</evidence>
<evidence type="ECO:0000256" key="2">
    <source>
        <dbReference type="ARBA" id="ARBA00022741"/>
    </source>
</evidence>